<dbReference type="Ensembl" id="ENSSDAT00000020295.1">
    <property type="protein sequence ID" value="ENSSDAP00000017772.1"/>
    <property type="gene ID" value="ENSSDAG00000014965.1"/>
</dbReference>
<keyword evidence="23 32" id="KW-0518">Myosin</keyword>
<dbReference type="PANTHER" id="PTHR13140:SF745">
    <property type="entry name" value="UNCONVENTIONAL MYOSIN-VI"/>
    <property type="match status" value="1"/>
</dbReference>
<dbReference type="GO" id="GO:0048471">
    <property type="term" value="C:perinuclear region of cytoplasm"/>
    <property type="evidence" value="ECO:0007669"/>
    <property type="project" value="UniProtKB-SubCell"/>
</dbReference>
<evidence type="ECO:0000259" key="34">
    <source>
        <dbReference type="PROSITE" id="PS51456"/>
    </source>
</evidence>
<evidence type="ECO:0000256" key="33">
    <source>
        <dbReference type="SAM" id="MobiDB-lite"/>
    </source>
</evidence>
<dbReference type="GO" id="GO:0007605">
    <property type="term" value="P:sensory perception of sound"/>
    <property type="evidence" value="ECO:0007669"/>
    <property type="project" value="UniProtKB-KW"/>
</dbReference>
<evidence type="ECO:0000256" key="20">
    <source>
        <dbReference type="ARBA" id="ARBA00022860"/>
    </source>
</evidence>
<dbReference type="GO" id="GO:0005829">
    <property type="term" value="C:cytosol"/>
    <property type="evidence" value="ECO:0007669"/>
    <property type="project" value="UniProtKB-SubCell"/>
</dbReference>
<evidence type="ECO:0000256" key="16">
    <source>
        <dbReference type="ARBA" id="ARBA00022583"/>
    </source>
</evidence>
<evidence type="ECO:0000256" key="18">
    <source>
        <dbReference type="ARBA" id="ARBA00022741"/>
    </source>
</evidence>
<dbReference type="GO" id="GO:0005902">
    <property type="term" value="C:microvillus"/>
    <property type="evidence" value="ECO:0007669"/>
    <property type="project" value="UniProtKB-SubCell"/>
</dbReference>
<dbReference type="SMART" id="SM00242">
    <property type="entry name" value="MYSc"/>
    <property type="match status" value="1"/>
</dbReference>
<dbReference type="PRINTS" id="PR00193">
    <property type="entry name" value="MYOSINHEAVY"/>
</dbReference>
<evidence type="ECO:0000256" key="13">
    <source>
        <dbReference type="ARBA" id="ARBA00022475"/>
    </source>
</evidence>
<evidence type="ECO:0000256" key="27">
    <source>
        <dbReference type="ARBA" id="ARBA00023203"/>
    </source>
</evidence>
<evidence type="ECO:0000256" key="31">
    <source>
        <dbReference type="ARBA" id="ARBA00030027"/>
    </source>
</evidence>
<organism evidence="36 37">
    <name type="scientific">Spermophilus dauricus</name>
    <name type="common">Daurian ground squirrel</name>
    <dbReference type="NCBI Taxonomy" id="99837"/>
    <lineage>
        <taxon>Eukaryota</taxon>
        <taxon>Metazoa</taxon>
        <taxon>Chordata</taxon>
        <taxon>Craniata</taxon>
        <taxon>Vertebrata</taxon>
        <taxon>Euteleostomi</taxon>
        <taxon>Mammalia</taxon>
        <taxon>Eutheria</taxon>
        <taxon>Euarchontoglires</taxon>
        <taxon>Glires</taxon>
        <taxon>Rodentia</taxon>
        <taxon>Sciuromorpha</taxon>
        <taxon>Sciuridae</taxon>
        <taxon>Xerinae</taxon>
        <taxon>Marmotini</taxon>
        <taxon>Spermophilus</taxon>
    </lineage>
</organism>
<dbReference type="GO" id="GO:0030048">
    <property type="term" value="P:actin filament-based movement"/>
    <property type="evidence" value="ECO:0007669"/>
    <property type="project" value="TreeGrafter"/>
</dbReference>
<dbReference type="GO" id="GO:0007015">
    <property type="term" value="P:actin filament organization"/>
    <property type="evidence" value="ECO:0007669"/>
    <property type="project" value="TreeGrafter"/>
</dbReference>
<dbReference type="CDD" id="cd21759">
    <property type="entry name" value="CBD_MYO6-like"/>
    <property type="match status" value="1"/>
</dbReference>
<dbReference type="PROSITE" id="PS51844">
    <property type="entry name" value="SH3_LIKE"/>
    <property type="match status" value="1"/>
</dbReference>
<dbReference type="InterPro" id="IPR001609">
    <property type="entry name" value="Myosin_head_motor_dom-like"/>
</dbReference>
<dbReference type="GO" id="GO:0042491">
    <property type="term" value="P:inner ear auditory receptor cell differentiation"/>
    <property type="evidence" value="ECO:0007669"/>
    <property type="project" value="TreeGrafter"/>
</dbReference>
<dbReference type="GO" id="GO:0016459">
    <property type="term" value="C:myosin complex"/>
    <property type="evidence" value="ECO:0007669"/>
    <property type="project" value="UniProtKB-KW"/>
</dbReference>
<feature type="region of interest" description="Actin-binding" evidence="32">
    <location>
        <begin position="651"/>
        <end position="673"/>
    </location>
</feature>
<reference evidence="36" key="2">
    <citation type="submission" date="2025-09" db="UniProtKB">
        <authorList>
            <consortium name="Ensembl"/>
        </authorList>
    </citation>
    <scope>IDENTIFICATION</scope>
</reference>
<dbReference type="Gene3D" id="1.10.10.820">
    <property type="match status" value="1"/>
</dbReference>
<dbReference type="FunFam" id="3.30.70.1590:FF:000002">
    <property type="entry name" value="unconventional myosin-VI isoform X1"/>
    <property type="match status" value="1"/>
</dbReference>
<dbReference type="FunFam" id="1.20.120.720:FF:000005">
    <property type="entry name" value="unconventional myosin-VI isoform X1"/>
    <property type="match status" value="1"/>
</dbReference>
<dbReference type="FunFam" id="3.40.850.10:FF:000030">
    <property type="entry name" value="unconventional myosin-VI isoform X1"/>
    <property type="match status" value="1"/>
</dbReference>
<evidence type="ECO:0000256" key="5">
    <source>
        <dbReference type="ARBA" id="ARBA00004486"/>
    </source>
</evidence>
<evidence type="ECO:0000256" key="25">
    <source>
        <dbReference type="ARBA" id="ARBA00023175"/>
    </source>
</evidence>
<evidence type="ECO:0000256" key="21">
    <source>
        <dbReference type="ARBA" id="ARBA00022927"/>
    </source>
</evidence>
<dbReference type="GO" id="GO:0030139">
    <property type="term" value="C:endocytic vesicle"/>
    <property type="evidence" value="ECO:0007669"/>
    <property type="project" value="TreeGrafter"/>
</dbReference>
<dbReference type="Gene3D" id="1.20.120.720">
    <property type="entry name" value="Myosin VI head, motor domain, U50 subdomain"/>
    <property type="match status" value="1"/>
</dbReference>
<dbReference type="FunFam" id="1.10.10.820:FF:000005">
    <property type="entry name" value="unconventional myosin-VI isoform X2"/>
    <property type="match status" value="1"/>
</dbReference>
<evidence type="ECO:0000256" key="8">
    <source>
        <dbReference type="ARBA" id="ARBA00004600"/>
    </source>
</evidence>
<dbReference type="GO" id="GO:0006897">
    <property type="term" value="P:endocytosis"/>
    <property type="evidence" value="ECO:0007669"/>
    <property type="project" value="UniProtKB-KW"/>
</dbReference>
<dbReference type="CDD" id="cd01382">
    <property type="entry name" value="MYSc_Myo6"/>
    <property type="match status" value="1"/>
</dbReference>
<dbReference type="Gene3D" id="3.40.850.10">
    <property type="entry name" value="Kinesin motor domain"/>
    <property type="match status" value="2"/>
</dbReference>
<dbReference type="Gene3D" id="1.20.58.530">
    <property type="match status" value="1"/>
</dbReference>
<dbReference type="InterPro" id="IPR004009">
    <property type="entry name" value="SH3_Myosin"/>
</dbReference>
<keyword evidence="26" id="KW-0168">Coated pit</keyword>
<evidence type="ECO:0000256" key="6">
    <source>
        <dbReference type="ARBA" id="ARBA00004514"/>
    </source>
</evidence>
<reference evidence="36" key="1">
    <citation type="submission" date="2025-08" db="UniProtKB">
        <authorList>
            <consortium name="Ensembl"/>
        </authorList>
    </citation>
    <scope>IDENTIFICATION</scope>
</reference>
<dbReference type="GO" id="GO:0015031">
    <property type="term" value="P:protein transport"/>
    <property type="evidence" value="ECO:0007669"/>
    <property type="project" value="UniProtKB-KW"/>
</dbReference>
<dbReference type="GO" id="GO:0030175">
    <property type="term" value="C:filopodium"/>
    <property type="evidence" value="ECO:0007669"/>
    <property type="project" value="UniProtKB-SubCell"/>
</dbReference>
<keyword evidence="30" id="KW-0968">Cytoplasmic vesicle</keyword>
<dbReference type="InterPro" id="IPR049016">
    <property type="entry name" value="MYO6_lever"/>
</dbReference>
<keyword evidence="24" id="KW-0472">Membrane</keyword>
<dbReference type="GO" id="GO:0042472">
    <property type="term" value="P:inner ear morphogenesis"/>
    <property type="evidence" value="ECO:0007669"/>
    <property type="project" value="TreeGrafter"/>
</dbReference>
<dbReference type="GO" id="GO:0000146">
    <property type="term" value="F:microfilament motor activity"/>
    <property type="evidence" value="ECO:0007669"/>
    <property type="project" value="TreeGrafter"/>
</dbReference>
<dbReference type="GO" id="GO:0005516">
    <property type="term" value="F:calmodulin binding"/>
    <property type="evidence" value="ECO:0007669"/>
    <property type="project" value="UniProtKB-KW"/>
</dbReference>
<keyword evidence="14" id="KW-0963">Cytoplasm</keyword>
<evidence type="ECO:0000256" key="12">
    <source>
        <dbReference type="ARBA" id="ARBA00022448"/>
    </source>
</evidence>
<evidence type="ECO:0000256" key="24">
    <source>
        <dbReference type="ARBA" id="ARBA00023136"/>
    </source>
</evidence>
<dbReference type="CDD" id="cd21958">
    <property type="entry name" value="MyUb_Myo6"/>
    <property type="match status" value="1"/>
</dbReference>
<keyword evidence="12" id="KW-0813">Transport</keyword>
<evidence type="ECO:0000256" key="23">
    <source>
        <dbReference type="ARBA" id="ARBA00023123"/>
    </source>
</evidence>
<keyword evidence="16" id="KW-0254">Endocytosis</keyword>
<dbReference type="GO" id="GO:0005634">
    <property type="term" value="C:nucleus"/>
    <property type="evidence" value="ECO:0007669"/>
    <property type="project" value="UniProtKB-SubCell"/>
</dbReference>
<dbReference type="PROSITE" id="PS51456">
    <property type="entry name" value="MYOSIN_MOTOR"/>
    <property type="match status" value="1"/>
</dbReference>
<evidence type="ECO:0000313" key="37">
    <source>
        <dbReference type="Proteomes" id="UP000694422"/>
    </source>
</evidence>
<keyword evidence="22" id="KW-0333">Golgi apparatus</keyword>
<keyword evidence="13" id="KW-1003">Cell membrane</keyword>
<dbReference type="Proteomes" id="UP000694422">
    <property type="component" value="Unplaced"/>
</dbReference>
<keyword evidence="37" id="KW-1185">Reference proteome</keyword>
<evidence type="ECO:0000256" key="2">
    <source>
        <dbReference type="ARBA" id="ARBA00004123"/>
    </source>
</evidence>
<evidence type="ECO:0000256" key="28">
    <source>
        <dbReference type="ARBA" id="ARBA00023242"/>
    </source>
</evidence>
<evidence type="ECO:0000256" key="32">
    <source>
        <dbReference type="PROSITE-ProRule" id="PRU00782"/>
    </source>
</evidence>
<dbReference type="InterPro" id="IPR036961">
    <property type="entry name" value="Kinesin_motor_dom_sf"/>
</dbReference>
<evidence type="ECO:0000256" key="30">
    <source>
        <dbReference type="ARBA" id="ARBA00023329"/>
    </source>
</evidence>
<dbReference type="FunFam" id="3.40.850.10:FF:000018">
    <property type="entry name" value="unconventional myosin-VI isoform X1"/>
    <property type="match status" value="1"/>
</dbReference>
<evidence type="ECO:0000256" key="29">
    <source>
        <dbReference type="ARBA" id="ARBA00023273"/>
    </source>
</evidence>
<evidence type="ECO:0000256" key="11">
    <source>
        <dbReference type="ARBA" id="ARBA00015382"/>
    </source>
</evidence>
<dbReference type="Pfam" id="PF21521">
    <property type="entry name" value="MYO6_lever"/>
    <property type="match status" value="1"/>
</dbReference>
<keyword evidence="29" id="KW-0966">Cell projection</keyword>
<proteinExistence type="inferred from homology"/>
<accession>A0A8C9Q1L3</accession>
<keyword evidence="25 32" id="KW-0505">Motor protein</keyword>
<dbReference type="Gene3D" id="6.10.220.10">
    <property type="match status" value="1"/>
</dbReference>
<dbReference type="GO" id="GO:0051015">
    <property type="term" value="F:actin filament binding"/>
    <property type="evidence" value="ECO:0007669"/>
    <property type="project" value="InterPro"/>
</dbReference>
<keyword evidence="18 32" id="KW-0547">Nucleotide-binding</keyword>
<evidence type="ECO:0000256" key="15">
    <source>
        <dbReference type="ARBA" id="ARBA00022553"/>
    </source>
</evidence>
<feature type="domain" description="Myosin motor" evidence="34">
    <location>
        <begin position="57"/>
        <end position="771"/>
    </location>
</feature>
<dbReference type="GO" id="GO:0005524">
    <property type="term" value="F:ATP binding"/>
    <property type="evidence" value="ECO:0007669"/>
    <property type="project" value="UniProtKB-UniRule"/>
</dbReference>
<dbReference type="InterPro" id="IPR032412">
    <property type="entry name" value="Myosin-VI_CBD"/>
</dbReference>
<dbReference type="CDD" id="cd22294">
    <property type="entry name" value="MYO6_MIU_linker"/>
    <property type="match status" value="1"/>
</dbReference>
<keyword evidence="20" id="KW-0112">Calmodulin-binding</keyword>
<evidence type="ECO:0000256" key="22">
    <source>
        <dbReference type="ARBA" id="ARBA00023034"/>
    </source>
</evidence>
<dbReference type="GO" id="GO:0005794">
    <property type="term" value="C:Golgi apparatus"/>
    <property type="evidence" value="ECO:0007669"/>
    <property type="project" value="UniProtKB-SubCell"/>
</dbReference>
<name>A0A8C9Q1L3_SPEDA</name>
<evidence type="ECO:0000313" key="36">
    <source>
        <dbReference type="Ensembl" id="ENSSDAP00000017772.1"/>
    </source>
</evidence>
<comment type="similarity">
    <text evidence="10 32">Belongs to the TRAFAC class myosin-kinesin ATPase superfamily. Myosin family.</text>
</comment>
<dbReference type="GO" id="GO:0030136">
    <property type="term" value="C:clathrin-coated vesicle"/>
    <property type="evidence" value="ECO:0007669"/>
    <property type="project" value="UniProtKB-SubCell"/>
</dbReference>
<keyword evidence="15" id="KW-0597">Phosphoprotein</keyword>
<dbReference type="InterPro" id="IPR008989">
    <property type="entry name" value="Myosin_S1_N"/>
</dbReference>
<evidence type="ECO:0000259" key="35">
    <source>
        <dbReference type="PROSITE" id="PS51844"/>
    </source>
</evidence>
<dbReference type="Pfam" id="PF16521">
    <property type="entry name" value="Myosin-VI_CBD"/>
    <property type="match status" value="1"/>
</dbReference>
<evidence type="ECO:0000256" key="4">
    <source>
        <dbReference type="ARBA" id="ARBA00004150"/>
    </source>
</evidence>
<evidence type="ECO:0000256" key="10">
    <source>
        <dbReference type="ARBA" id="ARBA00008314"/>
    </source>
</evidence>
<keyword evidence="19 32" id="KW-0067">ATP-binding</keyword>
<protein>
    <recommendedName>
        <fullName evidence="11">Unconventional myosin-VI</fullName>
    </recommendedName>
    <alternativeName>
        <fullName evidence="31">Unconventional myosin-6</fullName>
    </alternativeName>
</protein>
<dbReference type="SUPFAM" id="SSF52540">
    <property type="entry name" value="P-loop containing nucleoside triphosphate hydrolases"/>
    <property type="match status" value="1"/>
</dbReference>
<dbReference type="PANTHER" id="PTHR13140">
    <property type="entry name" value="MYOSIN"/>
    <property type="match status" value="1"/>
</dbReference>
<dbReference type="InterPro" id="IPR036114">
    <property type="entry name" value="MYSc_Myo6"/>
</dbReference>
<evidence type="ECO:0000256" key="17">
    <source>
        <dbReference type="ARBA" id="ARBA00022740"/>
    </source>
</evidence>
<keyword evidence="28" id="KW-0539">Nucleus</keyword>
<dbReference type="Gene3D" id="2.30.30.360">
    <property type="entry name" value="Myosin S1 fragment, N-terminal"/>
    <property type="match status" value="1"/>
</dbReference>
<keyword evidence="27 32" id="KW-0009">Actin-binding</keyword>
<evidence type="ECO:0000256" key="14">
    <source>
        <dbReference type="ARBA" id="ARBA00022490"/>
    </source>
</evidence>
<dbReference type="InterPro" id="IPR027417">
    <property type="entry name" value="P-loop_NTPase"/>
</dbReference>
<evidence type="ECO:0000256" key="7">
    <source>
        <dbReference type="ARBA" id="ARBA00004556"/>
    </source>
</evidence>
<comment type="subcellular location">
    <subcellularLocation>
        <location evidence="5">Cell projection</location>
        <location evidence="5">Filopodium</location>
    </subcellularLocation>
    <subcellularLocation>
        <location evidence="1">Cell projection</location>
        <location evidence="1">Microvillus</location>
    </subcellularLocation>
    <subcellularLocation>
        <location evidence="9">Cell projection</location>
        <location evidence="9">Ruffle membrane</location>
    </subcellularLocation>
    <subcellularLocation>
        <location evidence="6">Cytoplasm</location>
        <location evidence="6">Cytosol</location>
    </subcellularLocation>
    <subcellularLocation>
        <location evidence="7">Cytoplasm</location>
        <location evidence="7">Perinuclear region</location>
    </subcellularLocation>
    <subcellularLocation>
        <location evidence="3">Cytoplasmic vesicle</location>
        <location evidence="3">Clathrin-coated vesicle</location>
    </subcellularLocation>
    <subcellularLocation>
        <location evidence="4">Golgi apparatus</location>
        <location evidence="4">trans-Golgi network membrane</location>
        <topology evidence="4">Peripheral membrane protein</topology>
    </subcellularLocation>
    <subcellularLocation>
        <location evidence="8">Membrane</location>
        <location evidence="8">Clathrin-coated pit</location>
    </subcellularLocation>
    <subcellularLocation>
        <location evidence="2">Nucleus</location>
    </subcellularLocation>
</comment>
<evidence type="ECO:0000256" key="9">
    <source>
        <dbReference type="ARBA" id="ARBA00004632"/>
    </source>
</evidence>
<dbReference type="GO" id="GO:0032587">
    <property type="term" value="C:ruffle membrane"/>
    <property type="evidence" value="ECO:0007669"/>
    <property type="project" value="UniProtKB-SubCell"/>
</dbReference>
<dbReference type="FunFam" id="1.20.58.530:FF:000006">
    <property type="entry name" value="Putative unconventional myosin-VI"/>
    <property type="match status" value="1"/>
</dbReference>
<feature type="binding site" evidence="32">
    <location>
        <begin position="151"/>
        <end position="158"/>
    </location>
    <ligand>
        <name>ATP</name>
        <dbReference type="ChEBI" id="CHEBI:30616"/>
    </ligand>
</feature>
<evidence type="ECO:0000256" key="19">
    <source>
        <dbReference type="ARBA" id="ARBA00022840"/>
    </source>
</evidence>
<dbReference type="GO" id="GO:0005905">
    <property type="term" value="C:clathrin-coated pit"/>
    <property type="evidence" value="ECO:0007669"/>
    <property type="project" value="UniProtKB-SubCell"/>
</dbReference>
<sequence>MEDGKPVWAPHPTDGFQMGNIVDIGPDSLTIEPLNQKGKTFLALINQVFPAEEDSKKDVEDNCSLMYLNEATLLHNIKVRYSKDRIYTYVANILIAVNPYFDIPKIYSSDTIKSYQGKSLGTMPPHVFAIADKAFRDMKVLKISQSVIVSGESGAGKTENTKFVLRYLTESYGTGQDIDERIVEANPLLEAFGNAKTVRNNNSSRFGKFVEIHFNEKSSVVGGFVSHYLLEKSRICVQGKEERNYHIFYRLCAGASEDIREKLHLSSPDNFRYLNRGCTRYFANKETDKQILQNRRSPEYLKAGSLKDPLLDDHGDFIRMCTAMKKIGLDDEEKLDLFRVVAGVLHLGNIDFEDTGSTSGGCNLKNKSTQSLEYCAELLGLDQDDLRVSLTTRVMLTTAGGTKGTVIKVPLKVEQANNARDALAKTVYSHLFDHVVNRVNQCFPFETSSYFIGVLDIAGFEYFEHNSFEQFCINYCNEKLQQFFNERILKEEQELYQKEGLGVNEVHYVDNQDCIDLIEAKLVGILDILDEENRLPQPSDQHFTSAVHQKHKDHFRLTIPRKSKLAVHRNLRDDEGFIIRHFAGAVCYETTQFVEKNNDALHMSLESLICESRDKFIRELFESSTNNNKDTKQKAGKLSFISVGNKFKTQLNLLLDKLRSTGASFIRCIKPNLKMTSHHFEGAQILSQLQCSGMVSVLDLMQGGFPSRASFHELYNMYKKFMPEKLARLDPRLFCKALFKALGLNEIDYQFGLTKVFFRPGKFAEFDQIMKSDPDHLAELVKKVNHWLVCSRWKKVQWCSLSVIKLKNKIKYRAEACIKMQKTVRMWLCKRRHKPRIDGLIKVGTLKKRLDKFNEVVNALKDGKPQVNKQIKDLEISIDALMAKIKSTMMTREQIHKEYDALLKSSEELLSALQKKKQQQEEAERLRRIQEEMEKERKRREEDEQRRRKEEEERRMKLEMEAKRKQEEEERKKREDDEKRIQAEVEEQLARQREEESQQQAVLEQERRDRELALRIAQSESELISDEAQGDQALRSLDSCGVTSKEQMAKEMSEFLSRGPAVQATKAAAGAKKHDLSKWKYAELRDTINTSCDIELLAACREEFHRRLKVYHAWKSKNKKRNTETEQRAPKSVTDYDFASFLNNSPQQNPATQLPARQQEMEMNRQQRFFRIPFIRPADQYKDPQSKKKGWWYAHFDGPWIARQMELHPDKPPILLVAGKDDMEMCELNLEETGLTRKRGAEILPRQFEEIWERCGGIQYLQNAIESRQARPTYATAMLQNLLK</sequence>
<keyword evidence="17" id="KW-1009">Hearing</keyword>
<evidence type="ECO:0000256" key="1">
    <source>
        <dbReference type="ARBA" id="ARBA00004105"/>
    </source>
</evidence>
<keyword evidence="21" id="KW-0653">Protein transport</keyword>
<evidence type="ECO:0000256" key="3">
    <source>
        <dbReference type="ARBA" id="ARBA00004132"/>
    </source>
</evidence>
<evidence type="ECO:0000256" key="26">
    <source>
        <dbReference type="ARBA" id="ARBA00023176"/>
    </source>
</evidence>
<feature type="domain" description="Myosin N-terminal SH3-like" evidence="35">
    <location>
        <begin position="2"/>
        <end position="53"/>
    </location>
</feature>
<dbReference type="Gene3D" id="3.30.70.1590">
    <property type="match status" value="1"/>
</dbReference>
<feature type="region of interest" description="Disordered" evidence="33">
    <location>
        <begin position="934"/>
        <end position="955"/>
    </location>
</feature>
<dbReference type="Pfam" id="PF00063">
    <property type="entry name" value="Myosin_head"/>
    <property type="match status" value="1"/>
</dbReference>
<dbReference type="FunFam" id="2.30.30.360:FF:000002">
    <property type="entry name" value="Unconventional myosin-VI"/>
    <property type="match status" value="1"/>
</dbReference>